<feature type="compositionally biased region" description="Acidic residues" evidence="1">
    <location>
        <begin position="41"/>
        <end position="50"/>
    </location>
</feature>
<accession>A0A392TQ58</accession>
<reference evidence="2 3" key="1">
    <citation type="journal article" date="2018" name="Front. Plant Sci.">
        <title>Red Clover (Trifolium pratense) and Zigzag Clover (T. medium) - A Picture of Genomic Similarities and Differences.</title>
        <authorList>
            <person name="Dluhosova J."/>
            <person name="Istvanek J."/>
            <person name="Nedelnik J."/>
            <person name="Repkova J."/>
        </authorList>
    </citation>
    <scope>NUCLEOTIDE SEQUENCE [LARGE SCALE GENOMIC DNA]</scope>
    <source>
        <strain evidence="3">cv. 10/8</strain>
        <tissue evidence="2">Leaf</tissue>
    </source>
</reference>
<feature type="non-terminal residue" evidence="2">
    <location>
        <position position="1"/>
    </location>
</feature>
<feature type="compositionally biased region" description="Polar residues" evidence="1">
    <location>
        <begin position="7"/>
        <end position="23"/>
    </location>
</feature>
<feature type="region of interest" description="Disordered" evidence="1">
    <location>
        <begin position="1"/>
        <end position="50"/>
    </location>
</feature>
<proteinExistence type="predicted"/>
<dbReference type="AlphaFoldDB" id="A0A392TQ58"/>
<sequence length="50" mass="5409">RDMAQLPNAQNGNQEAQVANQEGQSHHGCMGLSLTGNQTSLEDELESGRR</sequence>
<protein>
    <submittedName>
        <fullName evidence="2">Lipid phosphate phosphatase-like protein</fullName>
    </submittedName>
</protein>
<evidence type="ECO:0000313" key="3">
    <source>
        <dbReference type="Proteomes" id="UP000265520"/>
    </source>
</evidence>
<evidence type="ECO:0000313" key="2">
    <source>
        <dbReference type="EMBL" id="MCI62774.1"/>
    </source>
</evidence>
<dbReference type="Proteomes" id="UP000265520">
    <property type="component" value="Unassembled WGS sequence"/>
</dbReference>
<keyword evidence="3" id="KW-1185">Reference proteome</keyword>
<organism evidence="2 3">
    <name type="scientific">Trifolium medium</name>
    <dbReference type="NCBI Taxonomy" id="97028"/>
    <lineage>
        <taxon>Eukaryota</taxon>
        <taxon>Viridiplantae</taxon>
        <taxon>Streptophyta</taxon>
        <taxon>Embryophyta</taxon>
        <taxon>Tracheophyta</taxon>
        <taxon>Spermatophyta</taxon>
        <taxon>Magnoliopsida</taxon>
        <taxon>eudicotyledons</taxon>
        <taxon>Gunneridae</taxon>
        <taxon>Pentapetalae</taxon>
        <taxon>rosids</taxon>
        <taxon>fabids</taxon>
        <taxon>Fabales</taxon>
        <taxon>Fabaceae</taxon>
        <taxon>Papilionoideae</taxon>
        <taxon>50 kb inversion clade</taxon>
        <taxon>NPAAA clade</taxon>
        <taxon>Hologalegina</taxon>
        <taxon>IRL clade</taxon>
        <taxon>Trifolieae</taxon>
        <taxon>Trifolium</taxon>
    </lineage>
</organism>
<comment type="caution">
    <text evidence="2">The sequence shown here is derived from an EMBL/GenBank/DDBJ whole genome shotgun (WGS) entry which is preliminary data.</text>
</comment>
<name>A0A392TQ58_9FABA</name>
<dbReference type="EMBL" id="LXQA010625198">
    <property type="protein sequence ID" value="MCI62774.1"/>
    <property type="molecule type" value="Genomic_DNA"/>
</dbReference>
<evidence type="ECO:0000256" key="1">
    <source>
        <dbReference type="SAM" id="MobiDB-lite"/>
    </source>
</evidence>